<proteinExistence type="predicted"/>
<keyword evidence="3" id="KW-1185">Reference proteome</keyword>
<accession>A0A3N0Y875</accession>
<dbReference type="InterPro" id="IPR008906">
    <property type="entry name" value="HATC_C_dom"/>
</dbReference>
<evidence type="ECO:0000313" key="3">
    <source>
        <dbReference type="Proteomes" id="UP000281406"/>
    </source>
</evidence>
<dbReference type="AlphaFoldDB" id="A0A3N0Y875"/>
<dbReference type="PANTHER" id="PTHR37162">
    <property type="entry name" value="HAT FAMILY DIMERISATION DOMAINCONTAINING PROTEIN-RELATED"/>
    <property type="match status" value="1"/>
</dbReference>
<dbReference type="PANTHER" id="PTHR37162:SF1">
    <property type="entry name" value="BED-TYPE DOMAIN-CONTAINING PROTEIN"/>
    <property type="match status" value="1"/>
</dbReference>
<organism evidence="2 3">
    <name type="scientific">Anabarilius grahami</name>
    <name type="common">Kanglang fish</name>
    <name type="synonym">Barilius grahami</name>
    <dbReference type="NCBI Taxonomy" id="495550"/>
    <lineage>
        <taxon>Eukaryota</taxon>
        <taxon>Metazoa</taxon>
        <taxon>Chordata</taxon>
        <taxon>Craniata</taxon>
        <taxon>Vertebrata</taxon>
        <taxon>Euteleostomi</taxon>
        <taxon>Actinopterygii</taxon>
        <taxon>Neopterygii</taxon>
        <taxon>Teleostei</taxon>
        <taxon>Ostariophysi</taxon>
        <taxon>Cypriniformes</taxon>
        <taxon>Xenocyprididae</taxon>
        <taxon>Xenocypridinae</taxon>
        <taxon>Xenocypridinae incertae sedis</taxon>
        <taxon>Anabarilius</taxon>
    </lineage>
</organism>
<feature type="domain" description="HAT C-terminal dimerisation" evidence="1">
    <location>
        <begin position="366"/>
        <end position="429"/>
    </location>
</feature>
<dbReference type="Proteomes" id="UP000281406">
    <property type="component" value="Unassembled WGS sequence"/>
</dbReference>
<gene>
    <name evidence="2" type="ORF">DPX16_19879</name>
</gene>
<dbReference type="OrthoDB" id="6508505at2759"/>
<dbReference type="SUPFAM" id="SSF53098">
    <property type="entry name" value="Ribonuclease H-like"/>
    <property type="match status" value="1"/>
</dbReference>
<name>A0A3N0Y875_ANAGA</name>
<protein>
    <submittedName>
        <fullName evidence="2">Zinc finger protein 862</fullName>
    </submittedName>
</protein>
<sequence>MHRTKCTALINHAIAPCMFTELQRDIGGADYSLVIDESTDISSVKQLCVVICYFSMTLNKVVSTFLGLINLEGETAEAIASTLTRFLEIIGLDIKRCIGLGTDGCSVMVGKRNSVYTHLLQKNSNLQLLKCVCHSIQLCVSKAVETLPRNLEYLVSHSHNWFSHSALRRREYAKIYSLINPGEIPLMLVQMSEFNRNNKLFQQDRGNPFKMLECLLLFFRCLISRVVRPGMIPTSDEQLLAIDITDPSVLLPVGAVNYGVTFTMALDEARMESTAERNMKSRCRDFLVEAGRQVQQRLTVNIQMWKSMTVFSPTVILSQTKPQLSSVSMLKLYSGDLAALETQYQAVAYLPWTNKEDSQAEAFWVEVLNYKDSSGDHTFKTLALFSLSLLAMPLSNADVERVFSQMSLVKSKLRNRMGQETLSSILHIKYGLRRQGLCCKDFAPTQEMFQRFNSHMYSVSGASESRETDTDEDSED</sequence>
<dbReference type="Pfam" id="PF05699">
    <property type="entry name" value="Dimer_Tnp_hAT"/>
    <property type="match status" value="1"/>
</dbReference>
<dbReference type="InterPro" id="IPR012337">
    <property type="entry name" value="RNaseH-like_sf"/>
</dbReference>
<reference evidence="2 3" key="1">
    <citation type="submission" date="2018-10" db="EMBL/GenBank/DDBJ databases">
        <title>Genome assembly for a Yunnan-Guizhou Plateau 3E fish, Anabarilius grahami (Regan), and its evolutionary and genetic applications.</title>
        <authorList>
            <person name="Jiang W."/>
        </authorList>
    </citation>
    <scope>NUCLEOTIDE SEQUENCE [LARGE SCALE GENOMIC DNA]</scope>
    <source>
        <strain evidence="2">AG-KIZ</strain>
        <tissue evidence="2">Muscle</tissue>
    </source>
</reference>
<comment type="caution">
    <text evidence="2">The sequence shown here is derived from an EMBL/GenBank/DDBJ whole genome shotgun (WGS) entry which is preliminary data.</text>
</comment>
<dbReference type="EMBL" id="RJVU01050883">
    <property type="protein sequence ID" value="ROL42030.1"/>
    <property type="molecule type" value="Genomic_DNA"/>
</dbReference>
<evidence type="ECO:0000259" key="1">
    <source>
        <dbReference type="Pfam" id="PF05699"/>
    </source>
</evidence>
<evidence type="ECO:0000313" key="2">
    <source>
        <dbReference type="EMBL" id="ROL42030.1"/>
    </source>
</evidence>
<dbReference type="GO" id="GO:0046983">
    <property type="term" value="F:protein dimerization activity"/>
    <property type="evidence" value="ECO:0007669"/>
    <property type="project" value="InterPro"/>
</dbReference>